<dbReference type="PRINTS" id="PR00060">
    <property type="entry name" value="RIBOSOMALL16"/>
</dbReference>
<proteinExistence type="inferred from homology"/>
<organism evidence="5">
    <name type="scientific">Hemiarma marina</name>
    <dbReference type="NCBI Taxonomy" id="1848298"/>
    <lineage>
        <taxon>Eukaryota</taxon>
        <taxon>Cryptophyceae</taxon>
        <taxon>Cyathomonadacea</taxon>
        <taxon>Goniomonadaceae</taxon>
    </lineage>
</organism>
<dbReference type="FunFam" id="3.90.1170.10:FF:000001">
    <property type="entry name" value="50S ribosomal protein L16"/>
    <property type="match status" value="1"/>
</dbReference>
<evidence type="ECO:0000256" key="2">
    <source>
        <dbReference type="ARBA" id="ARBA00022980"/>
    </source>
</evidence>
<dbReference type="Pfam" id="PF00252">
    <property type="entry name" value="Ribosomal_L16"/>
    <property type="match status" value="1"/>
</dbReference>
<evidence type="ECO:0000256" key="1">
    <source>
        <dbReference type="ARBA" id="ARBA00008931"/>
    </source>
</evidence>
<dbReference type="Gene3D" id="3.90.1170.10">
    <property type="entry name" value="Ribosomal protein L10e/L16"/>
    <property type="match status" value="1"/>
</dbReference>
<gene>
    <name evidence="5" type="primary">rpl16</name>
</gene>
<dbReference type="InterPro" id="IPR016180">
    <property type="entry name" value="Ribosomal_uL16_dom"/>
</dbReference>
<dbReference type="AlphaFoldDB" id="A0A679EJZ1"/>
<evidence type="ECO:0000256" key="3">
    <source>
        <dbReference type="ARBA" id="ARBA00023274"/>
    </source>
</evidence>
<dbReference type="NCBIfam" id="TIGR01164">
    <property type="entry name" value="rplP_bact"/>
    <property type="match status" value="1"/>
</dbReference>
<dbReference type="GO" id="GO:0003735">
    <property type="term" value="F:structural constituent of ribosome"/>
    <property type="evidence" value="ECO:0007669"/>
    <property type="project" value="InterPro"/>
</dbReference>
<dbReference type="GO" id="GO:0006412">
    <property type="term" value="P:translation"/>
    <property type="evidence" value="ECO:0007669"/>
    <property type="project" value="InterPro"/>
</dbReference>
<dbReference type="SUPFAM" id="SSF54686">
    <property type="entry name" value="Ribosomal protein L16p/L10e"/>
    <property type="match status" value="1"/>
</dbReference>
<reference evidence="5" key="1">
    <citation type="submission" date="2019-12" db="EMBL/GenBank/DDBJ databases">
        <title>Mitochondrial genomes of Hemiarma marina and Leucocryptos marina revised the evolution of cytochrome c maturation in Cryptista.</title>
        <authorList>
            <person name="Nishimura Y."/>
            <person name="Kume K."/>
            <person name="Sonehara K."/>
            <person name="Tanifuji G."/>
            <person name="Shiratori T."/>
            <person name="Ishida K."/>
            <person name="Hashimoto T."/>
            <person name="Inagaki Y."/>
            <person name="Ohkuma M."/>
        </authorList>
    </citation>
    <scope>NUCLEOTIDE SEQUENCE</scope>
    <source>
        <strain evidence="5">SRT149</strain>
    </source>
</reference>
<keyword evidence="2 4" id="KW-0689">Ribosomal protein</keyword>
<keyword evidence="3 4" id="KW-0687">Ribonucleoprotein</keyword>
<dbReference type="InterPro" id="IPR036920">
    <property type="entry name" value="Ribosomal_uL16_sf"/>
</dbReference>
<dbReference type="InterPro" id="IPR000114">
    <property type="entry name" value="Ribosomal_uL16_bact-type"/>
</dbReference>
<dbReference type="GO" id="GO:0019843">
    <property type="term" value="F:rRNA binding"/>
    <property type="evidence" value="ECO:0007669"/>
    <property type="project" value="InterPro"/>
</dbReference>
<name>A0A679EJZ1_9CRYP</name>
<dbReference type="InterPro" id="IPR047873">
    <property type="entry name" value="Ribosomal_uL16"/>
</dbReference>
<sequence length="133" mass="15265">MMPNRTKFRKVCKGRIGRLETRSIDLRFGSYGLQVLERSRISARQLEAFRRVLSRRTKRMGQVWFRVFPQKPYTSKPLEVRMGKGKGSVDYWAADVRPGRVIVELDGIPESVAIDALQGARAKLPCTSRILRS</sequence>
<dbReference type="PROSITE" id="PS00701">
    <property type="entry name" value="RIBOSOMAL_L16_2"/>
    <property type="match status" value="1"/>
</dbReference>
<keyword evidence="5" id="KW-0496">Mitochondrion</keyword>
<evidence type="ECO:0000256" key="4">
    <source>
        <dbReference type="RuleBase" id="RU004413"/>
    </source>
</evidence>
<evidence type="ECO:0000313" key="5">
    <source>
        <dbReference type="EMBL" id="BBQ05364.1"/>
    </source>
</evidence>
<dbReference type="CDD" id="cd01433">
    <property type="entry name" value="Ribosomal_L16_L10e"/>
    <property type="match status" value="1"/>
</dbReference>
<accession>A0A679EJZ1</accession>
<dbReference type="InterPro" id="IPR020798">
    <property type="entry name" value="Ribosomal_uL16_CS"/>
</dbReference>
<geneLocation type="mitochondrion" evidence="5"/>
<dbReference type="EMBL" id="LC515367">
    <property type="protein sequence ID" value="BBQ05364.1"/>
    <property type="molecule type" value="Genomic_DNA"/>
</dbReference>
<comment type="similarity">
    <text evidence="1 4">Belongs to the universal ribosomal protein uL16 family.</text>
</comment>
<dbReference type="PANTHER" id="PTHR12220">
    <property type="entry name" value="50S/60S RIBOSOMAL PROTEIN L16"/>
    <property type="match status" value="1"/>
</dbReference>
<dbReference type="PANTHER" id="PTHR12220:SF13">
    <property type="entry name" value="LARGE RIBOSOMAL SUBUNIT PROTEIN UL16M"/>
    <property type="match status" value="1"/>
</dbReference>
<protein>
    <submittedName>
        <fullName evidence="5">50S ribosomal protein L16</fullName>
    </submittedName>
</protein>
<dbReference type="GO" id="GO:0022625">
    <property type="term" value="C:cytosolic large ribosomal subunit"/>
    <property type="evidence" value="ECO:0007669"/>
    <property type="project" value="TreeGrafter"/>
</dbReference>